<gene>
    <name evidence="1" type="ORF">RQP52_07210</name>
</gene>
<dbReference type="EMBL" id="JAWCUD010000002">
    <property type="protein sequence ID" value="MDU0200873.1"/>
    <property type="molecule type" value="Genomic_DNA"/>
</dbReference>
<organism evidence="1 2">
    <name type="scientific">Paenibacillus violae</name>
    <dbReference type="NCBI Taxonomy" id="3077234"/>
    <lineage>
        <taxon>Bacteria</taxon>
        <taxon>Bacillati</taxon>
        <taxon>Bacillota</taxon>
        <taxon>Bacilli</taxon>
        <taxon>Bacillales</taxon>
        <taxon>Paenibacillaceae</taxon>
        <taxon>Paenibacillus</taxon>
    </lineage>
</organism>
<accession>A0ABU3R9E5</accession>
<sequence length="135" mass="15122">MYKLTLIVIVFLTIITLGIFYSLPLNHPFPVAIEDVEKIEFHELGKLNAREATYEETRQIIEWYNAMHSFKANSTLAGTTPNAGISISLKSGRLIGITALGQRGRNLEFQAKGIEYPYFATQDDLYKLILSIGGP</sequence>
<comment type="caution">
    <text evidence="1">The sequence shown here is derived from an EMBL/GenBank/DDBJ whole genome shotgun (WGS) entry which is preliminary data.</text>
</comment>
<evidence type="ECO:0000313" key="2">
    <source>
        <dbReference type="Proteomes" id="UP001260980"/>
    </source>
</evidence>
<protein>
    <submittedName>
        <fullName evidence="1">Uncharacterized protein</fullName>
    </submittedName>
</protein>
<keyword evidence="2" id="KW-1185">Reference proteome</keyword>
<dbReference type="Proteomes" id="UP001260980">
    <property type="component" value="Unassembled WGS sequence"/>
</dbReference>
<reference evidence="1 2" key="1">
    <citation type="submission" date="2023-10" db="EMBL/GenBank/DDBJ databases">
        <title>Paenibacillus strain PFR10 Genome sequencing and assembly.</title>
        <authorList>
            <person name="Kim I."/>
        </authorList>
    </citation>
    <scope>NUCLEOTIDE SEQUENCE [LARGE SCALE GENOMIC DNA]</scope>
    <source>
        <strain evidence="1 2">PFR10</strain>
    </source>
</reference>
<proteinExistence type="predicted"/>
<evidence type="ECO:0000313" key="1">
    <source>
        <dbReference type="EMBL" id="MDU0200873.1"/>
    </source>
</evidence>
<name>A0ABU3R9E5_9BACL</name>
<dbReference type="RefSeq" id="WP_315950489.1">
    <property type="nucleotide sequence ID" value="NZ_JAWCUD010000002.1"/>
</dbReference>